<comment type="caution">
    <text evidence="8">The sequence shown here is derived from an EMBL/GenBank/DDBJ whole genome shotgun (WGS) entry which is preliminary data.</text>
</comment>
<sequence length="163" mass="17704">MSEVMISQRRPLSRQTVTAEEMVSRVERALLTEVRLTPKPGLVDIRNAGAHRDMDLASFEASTAAVAPWMEKFFIMGHDTANITPEQVLTMLRPVGMACETDMLEATGGVNTIAARSSLLACSARRREGWWPEGSRLNSTGFAIGWPASAAAWSGASSPLLKE</sequence>
<organism evidence="8 9">
    <name type="scientific">Klebsiella michiganensis</name>
    <dbReference type="NCBI Taxonomy" id="1134687"/>
    <lineage>
        <taxon>Bacteria</taxon>
        <taxon>Pseudomonadati</taxon>
        <taxon>Pseudomonadota</taxon>
        <taxon>Gammaproteobacteria</taxon>
        <taxon>Enterobacterales</taxon>
        <taxon>Enterobacteriaceae</taxon>
        <taxon>Klebsiella/Raoultella group</taxon>
        <taxon>Klebsiella</taxon>
    </lineage>
</organism>
<dbReference type="Proteomes" id="UP000254863">
    <property type="component" value="Unassembled WGS sequence"/>
</dbReference>
<reference evidence="8 9" key="1">
    <citation type="submission" date="2018-06" db="EMBL/GenBank/DDBJ databases">
        <authorList>
            <consortium name="Pathogen Informatics"/>
            <person name="Doyle S."/>
        </authorList>
    </citation>
    <scope>NUCLEOTIDE SEQUENCE [LARGE SCALE GENOMIC DNA]</scope>
    <source>
        <strain evidence="8 9">NCTC11685</strain>
    </source>
</reference>
<evidence type="ECO:0000313" key="9">
    <source>
        <dbReference type="Proteomes" id="UP000254863"/>
    </source>
</evidence>
<gene>
    <name evidence="8" type="ORF">NCTC11685_03163</name>
</gene>
<dbReference type="GO" id="GO:0051191">
    <property type="term" value="P:prosthetic group biosynthetic process"/>
    <property type="evidence" value="ECO:0007669"/>
    <property type="project" value="TreeGrafter"/>
</dbReference>
<dbReference type="InterPro" id="IPR002736">
    <property type="entry name" value="CitG"/>
</dbReference>
<evidence type="ECO:0000313" key="8">
    <source>
        <dbReference type="EMBL" id="STV82805.1"/>
    </source>
</evidence>
<dbReference type="GO" id="GO:0046917">
    <property type="term" value="F:triphosphoribosyl-dephospho-CoA synthase activity"/>
    <property type="evidence" value="ECO:0007669"/>
    <property type="project" value="UniProtKB-EC"/>
</dbReference>
<dbReference type="AlphaFoldDB" id="A0A7H4N7W4"/>
<proteinExistence type="inferred from homology"/>
<evidence type="ECO:0000256" key="2">
    <source>
        <dbReference type="ARBA" id="ARBA00006812"/>
    </source>
</evidence>
<evidence type="ECO:0000256" key="6">
    <source>
        <dbReference type="ARBA" id="ARBA00022741"/>
    </source>
</evidence>
<accession>A0A7H4N7W4</accession>
<dbReference type="Gene3D" id="1.10.4200.10">
    <property type="entry name" value="Triphosphoribosyl-dephospho-CoA protein"/>
    <property type="match status" value="1"/>
</dbReference>
<dbReference type="PANTHER" id="PTHR30201:SF2">
    <property type="entry name" value="2-(5''-TRIPHOSPHORIBOSYL)-3'-DEPHOSPHOCOENZYME-A SYNTHASE"/>
    <property type="match status" value="1"/>
</dbReference>
<keyword evidence="5" id="KW-0808">Transferase</keyword>
<keyword evidence="6" id="KW-0547">Nucleotide-binding</keyword>
<dbReference type="GO" id="GO:0005524">
    <property type="term" value="F:ATP binding"/>
    <property type="evidence" value="ECO:0007669"/>
    <property type="project" value="UniProtKB-KW"/>
</dbReference>
<evidence type="ECO:0000256" key="1">
    <source>
        <dbReference type="ARBA" id="ARBA00001210"/>
    </source>
</evidence>
<evidence type="ECO:0000256" key="5">
    <source>
        <dbReference type="ARBA" id="ARBA00022679"/>
    </source>
</evidence>
<comment type="similarity">
    <text evidence="2">Belongs to the CitG/MdcB family.</text>
</comment>
<comment type="catalytic activity">
    <reaction evidence="1">
        <text>3'-dephospho-CoA + ATP = 2'-(5''-triphospho-alpha-D-ribosyl)-3'-dephospho-CoA + adenine</text>
        <dbReference type="Rhea" id="RHEA:15117"/>
        <dbReference type="ChEBI" id="CHEBI:16708"/>
        <dbReference type="ChEBI" id="CHEBI:30616"/>
        <dbReference type="ChEBI" id="CHEBI:57328"/>
        <dbReference type="ChEBI" id="CHEBI:61378"/>
        <dbReference type="EC" id="2.4.2.52"/>
    </reaction>
</comment>
<evidence type="ECO:0000256" key="3">
    <source>
        <dbReference type="ARBA" id="ARBA00012074"/>
    </source>
</evidence>
<keyword evidence="7" id="KW-0067">ATP-binding</keyword>
<dbReference type="EMBL" id="UGMS01000001">
    <property type="protein sequence ID" value="STV82805.1"/>
    <property type="molecule type" value="Genomic_DNA"/>
</dbReference>
<dbReference type="Pfam" id="PF01874">
    <property type="entry name" value="CitG"/>
    <property type="match status" value="1"/>
</dbReference>
<dbReference type="EC" id="2.4.2.52" evidence="3"/>
<dbReference type="PANTHER" id="PTHR30201">
    <property type="entry name" value="TRIPHOSPHORIBOSYL-DEPHOSPHO-COA SYNTHASE"/>
    <property type="match status" value="1"/>
</dbReference>
<protein>
    <recommendedName>
        <fullName evidence="4">2-(5''-triphosphoribosyl)-3'-dephosphocoenzyme-A synthase</fullName>
        <ecNumber evidence="3">2.4.2.52</ecNumber>
    </recommendedName>
</protein>
<evidence type="ECO:0000256" key="7">
    <source>
        <dbReference type="ARBA" id="ARBA00022840"/>
    </source>
</evidence>
<evidence type="ECO:0000256" key="4">
    <source>
        <dbReference type="ARBA" id="ARBA00020625"/>
    </source>
</evidence>
<name>A0A7H4N7W4_9ENTR</name>